<gene>
    <name evidence="3" type="ORF">GCM10017567_75760</name>
</gene>
<name>A0ABQ3KPR5_9PSEU</name>
<organism evidence="3 4">
    <name type="scientific">Amycolatopsis bullii</name>
    <dbReference type="NCBI Taxonomy" id="941987"/>
    <lineage>
        <taxon>Bacteria</taxon>
        <taxon>Bacillati</taxon>
        <taxon>Actinomycetota</taxon>
        <taxon>Actinomycetes</taxon>
        <taxon>Pseudonocardiales</taxon>
        <taxon>Pseudonocardiaceae</taxon>
        <taxon>Amycolatopsis</taxon>
    </lineage>
</organism>
<protein>
    <recommendedName>
        <fullName evidence="2">CHAT domain-containing protein</fullName>
    </recommendedName>
</protein>
<keyword evidence="1" id="KW-0812">Transmembrane</keyword>
<evidence type="ECO:0000259" key="2">
    <source>
        <dbReference type="Pfam" id="PF12770"/>
    </source>
</evidence>
<comment type="caution">
    <text evidence="3">The sequence shown here is derived from an EMBL/GenBank/DDBJ whole genome shotgun (WGS) entry which is preliminary data.</text>
</comment>
<feature type="domain" description="CHAT" evidence="2">
    <location>
        <begin position="865"/>
        <end position="1149"/>
    </location>
</feature>
<evidence type="ECO:0000313" key="3">
    <source>
        <dbReference type="EMBL" id="GHG42714.1"/>
    </source>
</evidence>
<keyword evidence="1" id="KW-0472">Membrane</keyword>
<dbReference type="Proteomes" id="UP000649955">
    <property type="component" value="Unassembled WGS sequence"/>
</dbReference>
<keyword evidence="4" id="KW-1185">Reference proteome</keyword>
<dbReference type="InterPro" id="IPR036628">
    <property type="entry name" value="Clp_N_dom_sf"/>
</dbReference>
<feature type="transmembrane region" description="Helical" evidence="1">
    <location>
        <begin position="234"/>
        <end position="260"/>
    </location>
</feature>
<reference evidence="4" key="1">
    <citation type="journal article" date="2019" name="Int. J. Syst. Evol. Microbiol.">
        <title>The Global Catalogue of Microorganisms (GCM) 10K type strain sequencing project: providing services to taxonomists for standard genome sequencing and annotation.</title>
        <authorList>
            <consortium name="The Broad Institute Genomics Platform"/>
            <consortium name="The Broad Institute Genome Sequencing Center for Infectious Disease"/>
            <person name="Wu L."/>
            <person name="Ma J."/>
        </authorList>
    </citation>
    <scope>NUCLEOTIDE SEQUENCE [LARGE SCALE GENOMIC DNA]</scope>
    <source>
        <strain evidence="4">CGMCC 4.7680</strain>
    </source>
</reference>
<dbReference type="RefSeq" id="WP_191316134.1">
    <property type="nucleotide sequence ID" value="NZ_BNAW01000054.1"/>
</dbReference>
<evidence type="ECO:0000256" key="1">
    <source>
        <dbReference type="SAM" id="Phobius"/>
    </source>
</evidence>
<proteinExistence type="predicted"/>
<dbReference type="InterPro" id="IPR024983">
    <property type="entry name" value="CHAT_dom"/>
</dbReference>
<dbReference type="Gene3D" id="1.10.1780.10">
    <property type="entry name" value="Clp, N-terminal domain"/>
    <property type="match status" value="1"/>
</dbReference>
<evidence type="ECO:0000313" key="4">
    <source>
        <dbReference type="Proteomes" id="UP000649955"/>
    </source>
</evidence>
<dbReference type="EMBL" id="BNAW01000054">
    <property type="protein sequence ID" value="GHG42714.1"/>
    <property type="molecule type" value="Genomic_DNA"/>
</dbReference>
<sequence length="1354" mass="144353">MLLTTAETAAASRPLTLAAQRLVDAVNGLPIRLPERERLESALDLLASTEWTRVRVRLSAEQFASLLAPGSTFRKHAFGHVLDVAETLAAVYGFEFVDVAQIAVALSLTMRAPVGSGVPQVVAEAFGLGTLDRLDDVLKEHSVRREAAESPRPDEPVRLGFTLNGQRWQRAFTGCYMAGVLAAVVLLVVHGVRSGSVAAWVLAAATVVSARDSRETTTQSERIGWARLPLRWPVQPVLAVLAVAMGDPFAAVVVIAQFVVLDAIAAAGEAVVAHYDMFDGPGFEDVPAYVCWLAAVPDSYITARRAASFGCVLVAAGLPTLLSTWQQGFTAALYAAAAILVARRLSGAAVVLVVTVVVAGGFTWFALAVPVTGLVARALIAWRCRPPGAPVPIPQRGVSGLRPPRGRDARSFRRARKLVRRGLPAAAATLLAEPPAHHPLLTALHAWALVQSGRFGRAAELAGTLPGAIAPVRALIVAHAGLELSQPDLALRSLDTATGLVGRGTVRRRLRKELELARWRARIALGEQGLSVALGRGVPRTPRRSQLLDAMVVIRLAAQSDPAYPPVAVKLIAGCAFMLQRWARDGREARMFTLLESERALDLESLRASAVIIVASVEDGKDAIDIADELDSETGLAEFLLRADRPLEAAKALNQLADHLENTPNQLSALDARIEAAASLYWTRHQLDDLPTRRLRWAEAAATMDAAMRQAVAGADWATLAELIETAGLQLAPRQGEDLTDLSRAPFIRVRGVSRLSKAVWYRPGDRPPSYDLERLADTVLGPKTWWWSTWSAGTRLYWALVPPDGAVSGGVLDVGPGTDLGMALADLTAAAPAPWPGESVGDERFGDRMARSVLFGPVRDESDLARRLGGLLPASLRAHLGGHGDAVNLAIAPAQLLAAVPWAIVAIGDGDRRLVERCRLAVAPPAGLIAALSGRPHHKGRHPVSLAVLNPGGAFGAARDDLVAASALQYRLPTGVPVVGRSDRVDLARFGETLRSLPSRSSVVFAGHTSAGDSTPLSRGLLLRPATADGEPVVLSAGALIDSASRYPVPVQGLILACDSADLGQAADGEWLVLGTALLWAGAQRLVVTGFPVVDSDVLDVPLLDHLVAGDDLVDSLRGIQMRHLAHWRATGDEVMAPAIWAAHIAMGTFSARSPVPEADDRGDRYVEESLVGLLDSAAEQAARLGRYEVTPTDVLFALAIYGFAEDAKKARRLLLVPLVYSWSAVSLAWAALRRRERAALSTIALRADTMQIVRDAGAVASDARHKLLTPDHLLAAALAGRGKSATLARKLFGWDGRHPEVVKEIISETQHGLRRYGLASVRYLAPHVVRAVYIANNSEPPTTKQEQSLLPG</sequence>
<feature type="transmembrane region" description="Helical" evidence="1">
    <location>
        <begin position="349"/>
        <end position="376"/>
    </location>
</feature>
<dbReference type="Pfam" id="PF12770">
    <property type="entry name" value="CHAT"/>
    <property type="match status" value="1"/>
</dbReference>
<feature type="transmembrane region" description="Helical" evidence="1">
    <location>
        <begin position="171"/>
        <end position="191"/>
    </location>
</feature>
<keyword evidence="1" id="KW-1133">Transmembrane helix</keyword>
<accession>A0ABQ3KPR5</accession>